<comment type="caution">
    <text evidence="1">The sequence shown here is derived from an EMBL/GenBank/DDBJ whole genome shotgun (WGS) entry which is preliminary data.</text>
</comment>
<dbReference type="EMBL" id="JAPFFJ010000007">
    <property type="protein sequence ID" value="KAJ6422012.1"/>
    <property type="molecule type" value="Genomic_DNA"/>
</dbReference>
<name>A0AAD6KEN2_9ROSI</name>
<gene>
    <name evidence="1" type="ORF">OIU84_027029</name>
</gene>
<keyword evidence="2" id="KW-1185">Reference proteome</keyword>
<reference evidence="1 2" key="1">
    <citation type="journal article" date="2023" name="Int. J. Mol. Sci.">
        <title>De Novo Assembly and Annotation of 11 Diverse Shrub Willow (Salix) Genomes Reveals Novel Gene Organization in Sex-Linked Regions.</title>
        <authorList>
            <person name="Hyden B."/>
            <person name="Feng K."/>
            <person name="Yates T.B."/>
            <person name="Jawdy S."/>
            <person name="Cereghino C."/>
            <person name="Smart L.B."/>
            <person name="Muchero W."/>
        </authorList>
    </citation>
    <scope>NUCLEOTIDE SEQUENCE [LARGE SCALE GENOMIC DNA]</scope>
    <source>
        <tissue evidence="1">Shoot tip</tissue>
    </source>
</reference>
<dbReference type="AlphaFoldDB" id="A0AAD6KEN2"/>
<accession>A0AAD6KEN2</accession>
<protein>
    <submittedName>
        <fullName evidence="1">Uncharacterized protein</fullName>
    </submittedName>
</protein>
<dbReference type="Proteomes" id="UP001162972">
    <property type="component" value="Chromosome 19"/>
</dbReference>
<evidence type="ECO:0000313" key="2">
    <source>
        <dbReference type="Proteomes" id="UP001162972"/>
    </source>
</evidence>
<sequence length="74" mass="8353">MFGWHPSGASPRVLKFHHQIHLQRVEAPLREGQHEFTKEECSAIFFICFPVSTSHALTVLSGLAVIIWDPSVVQ</sequence>
<evidence type="ECO:0000313" key="1">
    <source>
        <dbReference type="EMBL" id="KAJ6422012.1"/>
    </source>
</evidence>
<proteinExistence type="predicted"/>
<organism evidence="1 2">
    <name type="scientific">Salix udensis</name>
    <dbReference type="NCBI Taxonomy" id="889485"/>
    <lineage>
        <taxon>Eukaryota</taxon>
        <taxon>Viridiplantae</taxon>
        <taxon>Streptophyta</taxon>
        <taxon>Embryophyta</taxon>
        <taxon>Tracheophyta</taxon>
        <taxon>Spermatophyta</taxon>
        <taxon>Magnoliopsida</taxon>
        <taxon>eudicotyledons</taxon>
        <taxon>Gunneridae</taxon>
        <taxon>Pentapetalae</taxon>
        <taxon>rosids</taxon>
        <taxon>fabids</taxon>
        <taxon>Malpighiales</taxon>
        <taxon>Salicaceae</taxon>
        <taxon>Saliceae</taxon>
        <taxon>Salix</taxon>
    </lineage>
</organism>